<proteinExistence type="predicted"/>
<feature type="active site" description="Proton acceptor" evidence="4">
    <location>
        <position position="168"/>
    </location>
</feature>
<keyword evidence="3 4" id="KW-0443">Lipid metabolism</keyword>
<name>A0A1I4PFN7_ECTMO</name>
<dbReference type="PROSITE" id="PS51635">
    <property type="entry name" value="PNPLA"/>
    <property type="match status" value="1"/>
</dbReference>
<dbReference type="GO" id="GO:0016787">
    <property type="term" value="F:hydrolase activity"/>
    <property type="evidence" value="ECO:0007669"/>
    <property type="project" value="UniProtKB-UniRule"/>
</dbReference>
<evidence type="ECO:0000259" key="6">
    <source>
        <dbReference type="PROSITE" id="PS51635"/>
    </source>
</evidence>
<feature type="short sequence motif" description="GXSXG" evidence="4">
    <location>
        <begin position="52"/>
        <end position="56"/>
    </location>
</feature>
<gene>
    <name evidence="7" type="ORF">SAMN05421721_101254</name>
</gene>
<evidence type="ECO:0000256" key="5">
    <source>
        <dbReference type="SAM" id="MobiDB-lite"/>
    </source>
</evidence>
<keyword evidence="1 4" id="KW-0378">Hydrolase</keyword>
<dbReference type="SUPFAM" id="SSF52151">
    <property type="entry name" value="FabD/lysophospholipase-like"/>
    <property type="match status" value="1"/>
</dbReference>
<dbReference type="Pfam" id="PF01734">
    <property type="entry name" value="Patatin"/>
    <property type="match status" value="1"/>
</dbReference>
<evidence type="ECO:0000313" key="8">
    <source>
        <dbReference type="Proteomes" id="UP000199556"/>
    </source>
</evidence>
<dbReference type="PANTHER" id="PTHR14226:SF76">
    <property type="entry name" value="NTE FAMILY PROTEIN RSSA"/>
    <property type="match status" value="1"/>
</dbReference>
<evidence type="ECO:0000256" key="4">
    <source>
        <dbReference type="PROSITE-ProRule" id="PRU01161"/>
    </source>
</evidence>
<dbReference type="STRING" id="195064.SAMN05421721_101254"/>
<dbReference type="PANTHER" id="PTHR14226">
    <property type="entry name" value="NEUROPATHY TARGET ESTERASE/SWISS CHEESE D.MELANOGASTER"/>
    <property type="match status" value="1"/>
</dbReference>
<feature type="short sequence motif" description="DGA/G" evidence="4">
    <location>
        <begin position="168"/>
        <end position="170"/>
    </location>
</feature>
<dbReference type="GO" id="GO:0016042">
    <property type="term" value="P:lipid catabolic process"/>
    <property type="evidence" value="ECO:0007669"/>
    <property type="project" value="UniProtKB-UniRule"/>
</dbReference>
<dbReference type="InterPro" id="IPR002641">
    <property type="entry name" value="PNPLA_dom"/>
</dbReference>
<sequence>MSLMKKRNKNPVRTQARTVSLVLGSGGARGLAHIGVIRELEARGYEVRAIAGSSMGALVGGIYALGELETYADWVQGLSQSDVLGLLDWSFAGGGLIRGDKLIRKLRDLVGERDIEHLPIHFTAVAVDIERGREVWMSEGSLFDAIRASIAIPAVFTPHRYQGRTLVDGGLLNPVPVAPTLRTFTDLTIVVDVNGPAPETEDGAQAGSGEGEGEEDRQGLLERMRGYVESLGGEGSPRAAEGMALSEVLMRSLDTMQAAITRQHLAVFRPDLVISVPKNVCMIHEFHRARPVIELGQRLARENLEGMAQRAPSRI</sequence>
<protein>
    <submittedName>
        <fullName evidence="7">NTE family protein</fullName>
    </submittedName>
</protein>
<dbReference type="InterPro" id="IPR016035">
    <property type="entry name" value="Acyl_Trfase/lysoPLipase"/>
</dbReference>
<evidence type="ECO:0000256" key="1">
    <source>
        <dbReference type="ARBA" id="ARBA00022801"/>
    </source>
</evidence>
<reference evidence="7 8" key="1">
    <citation type="submission" date="2016-10" db="EMBL/GenBank/DDBJ databases">
        <authorList>
            <person name="de Groot N.N."/>
        </authorList>
    </citation>
    <scope>NUCLEOTIDE SEQUENCE [LARGE SCALE GENOMIC DNA]</scope>
    <source>
        <strain evidence="7 8">DSM 4180</strain>
    </source>
</reference>
<feature type="active site" description="Nucleophile" evidence="4">
    <location>
        <position position="54"/>
    </location>
</feature>
<feature type="domain" description="PNPLA" evidence="6">
    <location>
        <begin position="21"/>
        <end position="181"/>
    </location>
</feature>
<keyword evidence="2 4" id="KW-0442">Lipid degradation</keyword>
<evidence type="ECO:0000256" key="3">
    <source>
        <dbReference type="ARBA" id="ARBA00023098"/>
    </source>
</evidence>
<dbReference type="EMBL" id="FOUO01000001">
    <property type="protein sequence ID" value="SFM26584.1"/>
    <property type="molecule type" value="Genomic_DNA"/>
</dbReference>
<dbReference type="AlphaFoldDB" id="A0A1I4PFN7"/>
<evidence type="ECO:0000256" key="2">
    <source>
        <dbReference type="ARBA" id="ARBA00022963"/>
    </source>
</evidence>
<accession>A0A1I4PFN7</accession>
<keyword evidence="8" id="KW-1185">Reference proteome</keyword>
<comment type="caution">
    <text evidence="4">Lacks conserved residue(s) required for the propagation of feature annotation.</text>
</comment>
<dbReference type="Proteomes" id="UP000199556">
    <property type="component" value="Unassembled WGS sequence"/>
</dbReference>
<dbReference type="InterPro" id="IPR050301">
    <property type="entry name" value="NTE"/>
</dbReference>
<organism evidence="7 8">
    <name type="scientific">Ectothiorhodospira mobilis</name>
    <dbReference type="NCBI Taxonomy" id="195064"/>
    <lineage>
        <taxon>Bacteria</taxon>
        <taxon>Pseudomonadati</taxon>
        <taxon>Pseudomonadota</taxon>
        <taxon>Gammaproteobacteria</taxon>
        <taxon>Chromatiales</taxon>
        <taxon>Ectothiorhodospiraceae</taxon>
        <taxon>Ectothiorhodospira</taxon>
    </lineage>
</organism>
<dbReference type="Gene3D" id="3.40.1090.10">
    <property type="entry name" value="Cytosolic phospholipase A2 catalytic domain"/>
    <property type="match status" value="1"/>
</dbReference>
<evidence type="ECO:0000313" key="7">
    <source>
        <dbReference type="EMBL" id="SFM26584.1"/>
    </source>
</evidence>
<feature type="region of interest" description="Disordered" evidence="5">
    <location>
        <begin position="194"/>
        <end position="218"/>
    </location>
</feature>